<evidence type="ECO:0000313" key="5">
    <source>
        <dbReference type="EMBL" id="KAH3675373.1"/>
    </source>
</evidence>
<dbReference type="PANTHER" id="PTHR12001">
    <property type="entry name" value="GERANYLGERANYL PYROPHOSPHATE SYNTHASE"/>
    <property type="match status" value="1"/>
</dbReference>
<dbReference type="Proteomes" id="UP000788993">
    <property type="component" value="Unassembled WGS sequence"/>
</dbReference>
<evidence type="ECO:0000256" key="4">
    <source>
        <dbReference type="RuleBase" id="RU004466"/>
    </source>
</evidence>
<evidence type="ECO:0008006" key="7">
    <source>
        <dbReference type="Google" id="ProtNLM"/>
    </source>
</evidence>
<evidence type="ECO:0000256" key="2">
    <source>
        <dbReference type="ARBA" id="ARBA00022723"/>
    </source>
</evidence>
<evidence type="ECO:0000313" key="6">
    <source>
        <dbReference type="Proteomes" id="UP000788993"/>
    </source>
</evidence>
<sequence>MLLVPSSPSWSNENEKTLTTPYHYLADQTQGKHLRSLLIRTFNLVLNVPAEKLEKIEAVIDTLHLSSLLIDDIEDNSKLRRSRPCAHMIFGVPQTINCANYMYFVAMRLLTDAIENEDKRLAAQNIFLDEMTNLHRGQGLDLHWRENNECPSEKEYVNMVMNKTGGLFRLSAKLMNLLADQPCDKLIALSNMLGVIYQIKDDYMNLISNVYNKNKGYCEDITEGKFSFPIIHSINANPTNRELQRILKLRTEEHELKLHALNIMKSTNSFEYCREALRDLENQAREVIAEVTQDPAIRIKLTSTLARVSSLDAENNS</sequence>
<evidence type="ECO:0000256" key="3">
    <source>
        <dbReference type="ARBA" id="ARBA00022842"/>
    </source>
</evidence>
<dbReference type="InterPro" id="IPR000092">
    <property type="entry name" value="Polyprenyl_synt"/>
</dbReference>
<dbReference type="GO" id="GO:0046872">
    <property type="term" value="F:metal ion binding"/>
    <property type="evidence" value="ECO:0007669"/>
    <property type="project" value="UniProtKB-KW"/>
</dbReference>
<dbReference type="Pfam" id="PF00348">
    <property type="entry name" value="polyprenyl_synt"/>
    <property type="match status" value="1"/>
</dbReference>
<organism evidence="5 6">
    <name type="scientific">Ogataea polymorpha</name>
    <dbReference type="NCBI Taxonomy" id="460523"/>
    <lineage>
        <taxon>Eukaryota</taxon>
        <taxon>Fungi</taxon>
        <taxon>Dikarya</taxon>
        <taxon>Ascomycota</taxon>
        <taxon>Saccharomycotina</taxon>
        <taxon>Pichiomycetes</taxon>
        <taxon>Pichiales</taxon>
        <taxon>Pichiaceae</taxon>
        <taxon>Ogataea</taxon>
    </lineage>
</organism>
<keyword evidence="6" id="KW-1185">Reference proteome</keyword>
<accession>A0A9P8PN57</accession>
<dbReference type="PANTHER" id="PTHR12001:SF44">
    <property type="entry name" value="GERANYLGERANYL PYROPHOSPHATE SYNTHASE"/>
    <property type="match status" value="1"/>
</dbReference>
<dbReference type="EMBL" id="JAEUBD010000382">
    <property type="protein sequence ID" value="KAH3675373.1"/>
    <property type="molecule type" value="Genomic_DNA"/>
</dbReference>
<dbReference type="Gene3D" id="1.10.600.10">
    <property type="entry name" value="Farnesyl Diphosphate Synthase"/>
    <property type="match status" value="1"/>
</dbReference>
<protein>
    <recommendedName>
        <fullName evidence="7">Geranylgeranyl pyrophosphate synthase</fullName>
    </recommendedName>
</protein>
<dbReference type="InterPro" id="IPR033749">
    <property type="entry name" value="Polyprenyl_synt_CS"/>
</dbReference>
<reference evidence="5" key="1">
    <citation type="journal article" date="2021" name="Open Biol.">
        <title>Shared evolutionary footprints suggest mitochondrial oxidative damage underlies multiple complex I losses in fungi.</title>
        <authorList>
            <person name="Schikora-Tamarit M.A."/>
            <person name="Marcet-Houben M."/>
            <person name="Nosek J."/>
            <person name="Gabaldon T."/>
        </authorList>
    </citation>
    <scope>NUCLEOTIDE SEQUENCE</scope>
    <source>
        <strain evidence="5">NCAIM Y.01608</strain>
    </source>
</reference>
<dbReference type="CDD" id="cd00685">
    <property type="entry name" value="Trans_IPPS_HT"/>
    <property type="match status" value="1"/>
</dbReference>
<keyword evidence="1 4" id="KW-0808">Transferase</keyword>
<comment type="caution">
    <text evidence="5">The sequence shown here is derived from an EMBL/GenBank/DDBJ whole genome shotgun (WGS) entry which is preliminary data.</text>
</comment>
<evidence type="ECO:0000256" key="1">
    <source>
        <dbReference type="ARBA" id="ARBA00022679"/>
    </source>
</evidence>
<keyword evidence="3" id="KW-0460">Magnesium</keyword>
<dbReference type="SUPFAM" id="SSF48576">
    <property type="entry name" value="Terpenoid synthases"/>
    <property type="match status" value="1"/>
</dbReference>
<dbReference type="SFLD" id="SFLDG01017">
    <property type="entry name" value="Polyprenyl_Transferase_Like"/>
    <property type="match status" value="1"/>
</dbReference>
<comment type="similarity">
    <text evidence="4">Belongs to the FPP/GGPP synthase family.</text>
</comment>
<name>A0A9P8PN57_9ASCO</name>
<gene>
    <name evidence="5" type="ORF">OGATHE_001713</name>
</gene>
<dbReference type="PROSITE" id="PS00444">
    <property type="entry name" value="POLYPRENYL_SYNTHASE_2"/>
    <property type="match status" value="1"/>
</dbReference>
<dbReference type="InterPro" id="IPR008949">
    <property type="entry name" value="Isoprenoid_synthase_dom_sf"/>
</dbReference>
<proteinExistence type="inferred from homology"/>
<dbReference type="GO" id="GO:0008299">
    <property type="term" value="P:isoprenoid biosynthetic process"/>
    <property type="evidence" value="ECO:0007669"/>
    <property type="project" value="InterPro"/>
</dbReference>
<dbReference type="SFLD" id="SFLDS00005">
    <property type="entry name" value="Isoprenoid_Synthase_Type_I"/>
    <property type="match status" value="1"/>
</dbReference>
<dbReference type="GO" id="GO:0004659">
    <property type="term" value="F:prenyltransferase activity"/>
    <property type="evidence" value="ECO:0007669"/>
    <property type="project" value="InterPro"/>
</dbReference>
<keyword evidence="2" id="KW-0479">Metal-binding</keyword>
<dbReference type="AlphaFoldDB" id="A0A9P8PN57"/>
<reference evidence="5" key="2">
    <citation type="submission" date="2021-01" db="EMBL/GenBank/DDBJ databases">
        <authorList>
            <person name="Schikora-Tamarit M.A."/>
        </authorList>
    </citation>
    <scope>NUCLEOTIDE SEQUENCE</scope>
    <source>
        <strain evidence="5">NCAIM Y.01608</strain>
    </source>
</reference>